<organism evidence="2 3">
    <name type="scientific">Aequorivita echinoideorum</name>
    <dbReference type="NCBI Taxonomy" id="1549647"/>
    <lineage>
        <taxon>Bacteria</taxon>
        <taxon>Pseudomonadati</taxon>
        <taxon>Bacteroidota</taxon>
        <taxon>Flavobacteriia</taxon>
        <taxon>Flavobacteriales</taxon>
        <taxon>Flavobacteriaceae</taxon>
        <taxon>Aequorivita</taxon>
    </lineage>
</organism>
<reference evidence="2 3" key="1">
    <citation type="submission" date="2021-05" db="EMBL/GenBank/DDBJ databases">
        <title>Aequorivita echinoideorum JCM 30378 genome.</title>
        <authorList>
            <person name="Zhang H."/>
            <person name="Li C."/>
        </authorList>
    </citation>
    <scope>NUCLEOTIDE SEQUENCE [LARGE SCALE GENOMIC DNA]</scope>
    <source>
        <strain evidence="2 3">JCM30378</strain>
    </source>
</reference>
<dbReference type="Pfam" id="PF19765">
    <property type="entry name" value="DUF6252"/>
    <property type="match status" value="1"/>
</dbReference>
<accession>A0ABS5S6C5</accession>
<protein>
    <recommendedName>
        <fullName evidence="4">CHRD domain-containing protein</fullName>
    </recommendedName>
</protein>
<gene>
    <name evidence="2" type="ORF">KIV10_11290</name>
</gene>
<feature type="signal peptide" evidence="1">
    <location>
        <begin position="1"/>
        <end position="21"/>
    </location>
</feature>
<dbReference type="Proteomes" id="UP001297092">
    <property type="component" value="Unassembled WGS sequence"/>
</dbReference>
<evidence type="ECO:0000256" key="1">
    <source>
        <dbReference type="SAM" id="SignalP"/>
    </source>
</evidence>
<evidence type="ECO:0000313" key="3">
    <source>
        <dbReference type="Proteomes" id="UP001297092"/>
    </source>
</evidence>
<dbReference type="EMBL" id="JAHCTB010000004">
    <property type="protein sequence ID" value="MBT0608768.1"/>
    <property type="molecule type" value="Genomic_DNA"/>
</dbReference>
<name>A0ABS5S6C5_9FLAO</name>
<feature type="chain" id="PRO_5047330340" description="CHRD domain-containing protein" evidence="1">
    <location>
        <begin position="22"/>
        <end position="185"/>
    </location>
</feature>
<dbReference type="RefSeq" id="WP_214113725.1">
    <property type="nucleotide sequence ID" value="NZ_JAHCTB010000004.1"/>
</dbReference>
<comment type="caution">
    <text evidence="2">The sequence shown here is derived from an EMBL/GenBank/DDBJ whole genome shotgun (WGS) entry which is preliminary data.</text>
</comment>
<dbReference type="InterPro" id="IPR046219">
    <property type="entry name" value="DUF6252"/>
</dbReference>
<sequence length="185" mass="20274">MKKIYFLHALLLGFLAFQFISCENEPLEGDFPQEDPNTNVESTFIKAKIDGEDFFTNMGNANFNSNNQIILLGGKPNGQLISISISNPSLGEFDLATDEDNRNSASYKDEIFGSIPFATLASYGGSGQINLSLLDTISKTVSGTFSYDAFRIKLDENGEPMIDENGENIYEGVNVTNGEFSLPII</sequence>
<evidence type="ECO:0008006" key="4">
    <source>
        <dbReference type="Google" id="ProtNLM"/>
    </source>
</evidence>
<keyword evidence="3" id="KW-1185">Reference proteome</keyword>
<proteinExistence type="predicted"/>
<keyword evidence="1" id="KW-0732">Signal</keyword>
<evidence type="ECO:0000313" key="2">
    <source>
        <dbReference type="EMBL" id="MBT0608768.1"/>
    </source>
</evidence>